<organism evidence="1 2">
    <name type="scientific">Ichthyenterobacterium magnum</name>
    <dbReference type="NCBI Taxonomy" id="1230530"/>
    <lineage>
        <taxon>Bacteria</taxon>
        <taxon>Pseudomonadati</taxon>
        <taxon>Bacteroidota</taxon>
        <taxon>Flavobacteriia</taxon>
        <taxon>Flavobacteriales</taxon>
        <taxon>Flavobacteriaceae</taxon>
        <taxon>Ichthyenterobacterium</taxon>
    </lineage>
</organism>
<accession>A0A420DKN7</accession>
<protein>
    <recommendedName>
        <fullName evidence="3">Lipoprotein</fullName>
    </recommendedName>
</protein>
<dbReference type="AlphaFoldDB" id="A0A420DKN7"/>
<sequence length="395" mass="47149">MKIKIYYFLGFTLLFFSCVKKEKVLNYSETVNNAISPINFVNKKLESHDLIIFDDALHSAKEPFDFYNELLEYKVVSNKINYLFIEVFSITVQKHIDKFLNSKNLDQELLLPVFQNDFSGYGWRYQTYLDLLKTVWKVNRKRDTQNKIKVICVDQPIYWDAIKTIEDYEVFQKSLIGRDYFMYKMILKEMKGFKKNIKGLFLTNTRHSYKNIKKKNGEFYWNTGTFFNQFNPKKTYAIRIHNVILSIKSKNTKSKDKSTDGLASYSYNWIQMENGDWDKAFKENNNKKVGFDLKNSQFGKASYIGNHMLNFKEGQTMYDAYDGLIFLKPLDELHFSEKMNYFYTDAFKKELKRRIFLLEGENLKELLKAKKLKSIDEYIESITHHKNIEKNYFLN</sequence>
<evidence type="ECO:0008006" key="3">
    <source>
        <dbReference type="Google" id="ProtNLM"/>
    </source>
</evidence>
<name>A0A420DKN7_9FLAO</name>
<proteinExistence type="predicted"/>
<reference evidence="1 2" key="1">
    <citation type="submission" date="2018-09" db="EMBL/GenBank/DDBJ databases">
        <title>Genomic Encyclopedia of Archaeal and Bacterial Type Strains, Phase II (KMG-II): from individual species to whole genera.</title>
        <authorList>
            <person name="Goeker M."/>
        </authorList>
    </citation>
    <scope>NUCLEOTIDE SEQUENCE [LARGE SCALE GENOMIC DNA]</scope>
    <source>
        <strain evidence="1 2">DSM 26283</strain>
    </source>
</reference>
<dbReference type="SUPFAM" id="SSF159501">
    <property type="entry name" value="EreA/ChaN-like"/>
    <property type="match status" value="1"/>
</dbReference>
<comment type="caution">
    <text evidence="1">The sequence shown here is derived from an EMBL/GenBank/DDBJ whole genome shotgun (WGS) entry which is preliminary data.</text>
</comment>
<evidence type="ECO:0000313" key="2">
    <source>
        <dbReference type="Proteomes" id="UP000284892"/>
    </source>
</evidence>
<dbReference type="OrthoDB" id="2963278at2"/>
<dbReference type="EMBL" id="RAQJ01000003">
    <property type="protein sequence ID" value="RKE94802.1"/>
    <property type="molecule type" value="Genomic_DNA"/>
</dbReference>
<gene>
    <name evidence="1" type="ORF">BXY80_1814</name>
</gene>
<dbReference type="RefSeq" id="WP_147376119.1">
    <property type="nucleotide sequence ID" value="NZ_RAQJ01000003.1"/>
</dbReference>
<evidence type="ECO:0000313" key="1">
    <source>
        <dbReference type="EMBL" id="RKE94802.1"/>
    </source>
</evidence>
<dbReference type="Proteomes" id="UP000284892">
    <property type="component" value="Unassembled WGS sequence"/>
</dbReference>
<keyword evidence="2" id="KW-1185">Reference proteome</keyword>
<dbReference type="PROSITE" id="PS51257">
    <property type="entry name" value="PROKAR_LIPOPROTEIN"/>
    <property type="match status" value="1"/>
</dbReference>